<reference evidence="2" key="2">
    <citation type="submission" date="2018-05" db="EMBL/GenBank/DDBJ databases">
        <title>OmerRS3 (Oryza meridionalis Reference Sequence Version 3).</title>
        <authorList>
            <person name="Zhang J."/>
            <person name="Kudrna D."/>
            <person name="Lee S."/>
            <person name="Talag J."/>
            <person name="Welchert J."/>
            <person name="Wing R.A."/>
        </authorList>
    </citation>
    <scope>NUCLEOTIDE SEQUENCE [LARGE SCALE GENOMIC DNA]</scope>
    <source>
        <strain evidence="2">cv. OR44</strain>
    </source>
</reference>
<name>A0A0E0DE90_9ORYZ</name>
<feature type="region of interest" description="Disordered" evidence="1">
    <location>
        <begin position="46"/>
        <end position="94"/>
    </location>
</feature>
<dbReference type="Proteomes" id="UP000008021">
    <property type="component" value="Chromosome 4"/>
</dbReference>
<organism evidence="2">
    <name type="scientific">Oryza meridionalis</name>
    <dbReference type="NCBI Taxonomy" id="40149"/>
    <lineage>
        <taxon>Eukaryota</taxon>
        <taxon>Viridiplantae</taxon>
        <taxon>Streptophyta</taxon>
        <taxon>Embryophyta</taxon>
        <taxon>Tracheophyta</taxon>
        <taxon>Spermatophyta</taxon>
        <taxon>Magnoliopsida</taxon>
        <taxon>Liliopsida</taxon>
        <taxon>Poales</taxon>
        <taxon>Poaceae</taxon>
        <taxon>BOP clade</taxon>
        <taxon>Oryzoideae</taxon>
        <taxon>Oryzeae</taxon>
        <taxon>Oryzinae</taxon>
        <taxon>Oryza</taxon>
    </lineage>
</organism>
<protein>
    <submittedName>
        <fullName evidence="2">Uncharacterized protein</fullName>
    </submittedName>
</protein>
<dbReference type="HOGENOM" id="CLU_2201182_0_0_1"/>
<proteinExistence type="predicted"/>
<dbReference type="AlphaFoldDB" id="A0A0E0DE90"/>
<dbReference type="EnsemblPlants" id="OMERI04G11400.1">
    <property type="protein sequence ID" value="OMERI04G11400.1"/>
    <property type="gene ID" value="OMERI04G11400"/>
</dbReference>
<accession>A0A0E0DE90</accession>
<keyword evidence="3" id="KW-1185">Reference proteome</keyword>
<evidence type="ECO:0000313" key="3">
    <source>
        <dbReference type="Proteomes" id="UP000008021"/>
    </source>
</evidence>
<feature type="compositionally biased region" description="Basic and acidic residues" evidence="1">
    <location>
        <begin position="50"/>
        <end position="93"/>
    </location>
</feature>
<feature type="region of interest" description="Disordered" evidence="1">
    <location>
        <begin position="1"/>
        <end position="24"/>
    </location>
</feature>
<dbReference type="Gramene" id="OMERI04G11400.1">
    <property type="protein sequence ID" value="OMERI04G11400.1"/>
    <property type="gene ID" value="OMERI04G11400"/>
</dbReference>
<reference evidence="2" key="1">
    <citation type="submission" date="2015-04" db="UniProtKB">
        <authorList>
            <consortium name="EnsemblPlants"/>
        </authorList>
    </citation>
    <scope>IDENTIFICATION</scope>
</reference>
<sequence>MATHDFGGVQSIKGGGGSQLGLNRGCSGVLSMRGEVLKQRLPFCESVSDSGRRDSLRGRERASGEERGGGGGDWRREWTGEEEQHHGRNDTGVHHQITSLKLEIGLIW</sequence>
<evidence type="ECO:0000256" key="1">
    <source>
        <dbReference type="SAM" id="MobiDB-lite"/>
    </source>
</evidence>
<evidence type="ECO:0000313" key="2">
    <source>
        <dbReference type="EnsemblPlants" id="OMERI04G11400.1"/>
    </source>
</evidence>